<keyword evidence="10" id="KW-0472">Membrane</keyword>
<keyword evidence="10" id="KW-1133">Transmembrane helix</keyword>
<dbReference type="SMART" id="SM00563">
    <property type="entry name" value="PlsC"/>
    <property type="match status" value="1"/>
</dbReference>
<evidence type="ECO:0000313" key="13">
    <source>
        <dbReference type="Proteomes" id="UP000754644"/>
    </source>
</evidence>
<evidence type="ECO:0000256" key="7">
    <source>
        <dbReference type="ARBA" id="ARBA00022679"/>
    </source>
</evidence>
<feature type="transmembrane region" description="Helical" evidence="10">
    <location>
        <begin position="12"/>
        <end position="34"/>
    </location>
</feature>
<feature type="transmembrane region" description="Helical" evidence="10">
    <location>
        <begin position="43"/>
        <end position="61"/>
    </location>
</feature>
<dbReference type="EC" id="2.3.1.51" evidence="5 9"/>
<dbReference type="Proteomes" id="UP000754644">
    <property type="component" value="Unassembled WGS sequence"/>
</dbReference>
<sequence>MLTSLANRLIAILYIAFVFASSSVFFLVALLIWLTTYLFDKRLWLLHQFTCFWASLYIWIFPPWTVTVTGREHIDPTKTYIIVSNHQSLVDILVSFTLFTHFKWVSKSEIFLVPLIGWNMFLNQYVRLDRGSKTSIKKMYIACSHHLQQGSSVFLFPEGTRSPTGKMRPFKEGAFILAKRLQLPILPIVINGSKNAVPKDSLNFHGRTDVHIEVLEPIEPAMFADISASALTLQVHERIRSRVREEIAAAASASTPLATNPD</sequence>
<keyword evidence="9" id="KW-0594">Phospholipid biosynthesis</keyword>
<proteinExistence type="inferred from homology"/>
<comment type="caution">
    <text evidence="12">The sequence shown here is derived from an EMBL/GenBank/DDBJ whole genome shotgun (WGS) entry which is preliminary data.</text>
</comment>
<evidence type="ECO:0000256" key="4">
    <source>
        <dbReference type="ARBA" id="ARBA00008655"/>
    </source>
</evidence>
<comment type="catalytic activity">
    <reaction evidence="1 9">
        <text>a 1-acyl-sn-glycero-3-phosphate + an acyl-CoA = a 1,2-diacyl-sn-glycero-3-phosphate + CoA</text>
        <dbReference type="Rhea" id="RHEA:19709"/>
        <dbReference type="ChEBI" id="CHEBI:57287"/>
        <dbReference type="ChEBI" id="CHEBI:57970"/>
        <dbReference type="ChEBI" id="CHEBI:58342"/>
        <dbReference type="ChEBI" id="CHEBI:58608"/>
        <dbReference type="EC" id="2.3.1.51"/>
    </reaction>
</comment>
<evidence type="ECO:0000256" key="10">
    <source>
        <dbReference type="SAM" id="Phobius"/>
    </source>
</evidence>
<organism evidence="12 13">
    <name type="scientific">SAR86 cluster bacterium</name>
    <dbReference type="NCBI Taxonomy" id="2030880"/>
    <lineage>
        <taxon>Bacteria</taxon>
        <taxon>Pseudomonadati</taxon>
        <taxon>Pseudomonadota</taxon>
        <taxon>Gammaproteobacteria</taxon>
        <taxon>SAR86 cluster</taxon>
    </lineage>
</organism>
<evidence type="ECO:0000256" key="8">
    <source>
        <dbReference type="ARBA" id="ARBA00023315"/>
    </source>
</evidence>
<evidence type="ECO:0000313" key="12">
    <source>
        <dbReference type="EMBL" id="NQV64191.1"/>
    </source>
</evidence>
<keyword evidence="7 9" id="KW-0808">Transferase</keyword>
<dbReference type="CDD" id="cd07989">
    <property type="entry name" value="LPLAT_AGPAT-like"/>
    <property type="match status" value="1"/>
</dbReference>
<protein>
    <recommendedName>
        <fullName evidence="6 9">1-acyl-sn-glycerol-3-phosphate acyltransferase</fullName>
        <ecNumber evidence="5 9">2.3.1.51</ecNumber>
    </recommendedName>
</protein>
<name>A0A972VV87_9GAMM</name>
<dbReference type="NCBIfam" id="TIGR00530">
    <property type="entry name" value="AGP_acyltrn"/>
    <property type="match status" value="1"/>
</dbReference>
<evidence type="ECO:0000256" key="3">
    <source>
        <dbReference type="ARBA" id="ARBA00005189"/>
    </source>
</evidence>
<feature type="domain" description="Phospholipid/glycerol acyltransferase" evidence="11">
    <location>
        <begin position="80"/>
        <end position="193"/>
    </location>
</feature>
<dbReference type="EMBL" id="JABMOJ010000082">
    <property type="protein sequence ID" value="NQV64191.1"/>
    <property type="molecule type" value="Genomic_DNA"/>
</dbReference>
<dbReference type="PANTHER" id="PTHR10434">
    <property type="entry name" value="1-ACYL-SN-GLYCEROL-3-PHOSPHATE ACYLTRANSFERASE"/>
    <property type="match status" value="1"/>
</dbReference>
<dbReference type="AlphaFoldDB" id="A0A972VV87"/>
<dbReference type="InterPro" id="IPR002123">
    <property type="entry name" value="Plipid/glycerol_acylTrfase"/>
</dbReference>
<evidence type="ECO:0000256" key="2">
    <source>
        <dbReference type="ARBA" id="ARBA00004728"/>
    </source>
</evidence>
<comment type="similarity">
    <text evidence="4 9">Belongs to the 1-acyl-sn-glycerol-3-phosphate acyltransferase family.</text>
</comment>
<reference evidence="12" key="1">
    <citation type="submission" date="2020-05" db="EMBL/GenBank/DDBJ databases">
        <title>Sulfur intermediates as new biogeochemical hubs in an aquatic model microbial ecosystem.</title>
        <authorList>
            <person name="Vigneron A."/>
        </authorList>
    </citation>
    <scope>NUCLEOTIDE SEQUENCE</scope>
    <source>
        <strain evidence="12">Bin.250</strain>
    </source>
</reference>
<keyword evidence="8 9" id="KW-0012">Acyltransferase</keyword>
<comment type="pathway">
    <text evidence="2">Phospholipid metabolism; CDP-diacylglycerol biosynthesis; CDP-diacylglycerol from sn-glycerol 3-phosphate: step 2/3.</text>
</comment>
<dbReference type="GO" id="GO:0003841">
    <property type="term" value="F:1-acylglycerol-3-phosphate O-acyltransferase activity"/>
    <property type="evidence" value="ECO:0007669"/>
    <property type="project" value="UniProtKB-UniRule"/>
</dbReference>
<accession>A0A972VV87</accession>
<evidence type="ECO:0000256" key="1">
    <source>
        <dbReference type="ARBA" id="ARBA00001141"/>
    </source>
</evidence>
<dbReference type="SUPFAM" id="SSF69593">
    <property type="entry name" value="Glycerol-3-phosphate (1)-acyltransferase"/>
    <property type="match status" value="1"/>
</dbReference>
<dbReference type="GO" id="GO:0016020">
    <property type="term" value="C:membrane"/>
    <property type="evidence" value="ECO:0007669"/>
    <property type="project" value="InterPro"/>
</dbReference>
<dbReference type="GO" id="GO:0006654">
    <property type="term" value="P:phosphatidic acid biosynthetic process"/>
    <property type="evidence" value="ECO:0007669"/>
    <property type="project" value="TreeGrafter"/>
</dbReference>
<evidence type="ECO:0000256" key="5">
    <source>
        <dbReference type="ARBA" id="ARBA00013211"/>
    </source>
</evidence>
<evidence type="ECO:0000259" key="11">
    <source>
        <dbReference type="SMART" id="SM00563"/>
    </source>
</evidence>
<evidence type="ECO:0000256" key="6">
    <source>
        <dbReference type="ARBA" id="ARBA00016139"/>
    </source>
</evidence>
<dbReference type="InterPro" id="IPR004552">
    <property type="entry name" value="AGP_acyltrans"/>
</dbReference>
<evidence type="ECO:0000256" key="9">
    <source>
        <dbReference type="RuleBase" id="RU361267"/>
    </source>
</evidence>
<keyword evidence="9" id="KW-0444">Lipid biosynthesis</keyword>
<dbReference type="PANTHER" id="PTHR10434:SF66">
    <property type="entry name" value="PHOSPHOLIPID_GLYCEROL ACYLTRANSFERASE DOMAIN-CONTAINING PROTEIN"/>
    <property type="match status" value="1"/>
</dbReference>
<comment type="pathway">
    <text evidence="3">Lipid metabolism.</text>
</comment>
<keyword evidence="9" id="KW-0443">Lipid metabolism</keyword>
<comment type="domain">
    <text evidence="9">The HXXXXD motif is essential for acyltransferase activity and may constitute the binding site for the phosphate moiety of the glycerol-3-phosphate.</text>
</comment>
<keyword evidence="9" id="KW-1208">Phospholipid metabolism</keyword>
<gene>
    <name evidence="12" type="ORF">HQ497_02400</name>
</gene>
<keyword evidence="10" id="KW-0812">Transmembrane</keyword>
<dbReference type="Pfam" id="PF01553">
    <property type="entry name" value="Acyltransferase"/>
    <property type="match status" value="1"/>
</dbReference>